<proteinExistence type="predicted"/>
<gene>
    <name evidence="2" type="ORF">B5M09_013376</name>
</gene>
<comment type="caution">
    <text evidence="2">The sequence shown here is derived from an EMBL/GenBank/DDBJ whole genome shotgun (WGS) entry which is preliminary data.</text>
</comment>
<accession>A0A425DNB0</accession>
<dbReference type="EMBL" id="MZMZ02000652">
    <property type="protein sequence ID" value="RQM30605.1"/>
    <property type="molecule type" value="Genomic_DNA"/>
</dbReference>
<evidence type="ECO:0008006" key="4">
    <source>
        <dbReference type="Google" id="ProtNLM"/>
    </source>
</evidence>
<keyword evidence="3" id="KW-1185">Reference proteome</keyword>
<name>A0A425DNB0_APHAT</name>
<dbReference type="PANTHER" id="PTHR23028">
    <property type="entry name" value="ACETYLTRANSFERASE"/>
    <property type="match status" value="1"/>
</dbReference>
<feature type="transmembrane region" description="Helical" evidence="1">
    <location>
        <begin position="43"/>
        <end position="62"/>
    </location>
</feature>
<keyword evidence="1" id="KW-0812">Transmembrane</keyword>
<organism evidence="2 3">
    <name type="scientific">Aphanomyces astaci</name>
    <name type="common">Crayfish plague agent</name>
    <dbReference type="NCBI Taxonomy" id="112090"/>
    <lineage>
        <taxon>Eukaryota</taxon>
        <taxon>Sar</taxon>
        <taxon>Stramenopiles</taxon>
        <taxon>Oomycota</taxon>
        <taxon>Saprolegniomycetes</taxon>
        <taxon>Saprolegniales</taxon>
        <taxon>Verrucalvaceae</taxon>
        <taxon>Aphanomyces</taxon>
    </lineage>
</organism>
<reference evidence="2" key="1">
    <citation type="submission" date="2018-07" db="EMBL/GenBank/DDBJ databases">
        <title>Annotation of Aphanomyces astaci genome assembly.</title>
        <authorList>
            <person name="Studholme D.J."/>
        </authorList>
    </citation>
    <scope>NUCLEOTIDE SEQUENCE [LARGE SCALE GENOMIC DNA]</scope>
    <source>
        <strain evidence="2">Pc</strain>
    </source>
</reference>
<dbReference type="InterPro" id="IPR050879">
    <property type="entry name" value="Acyltransferase_3"/>
</dbReference>
<evidence type="ECO:0000313" key="3">
    <source>
        <dbReference type="Proteomes" id="UP000284702"/>
    </source>
</evidence>
<evidence type="ECO:0000313" key="2">
    <source>
        <dbReference type="EMBL" id="RQM30605.1"/>
    </source>
</evidence>
<keyword evidence="1" id="KW-0472">Membrane</keyword>
<dbReference type="GO" id="GO:0000271">
    <property type="term" value="P:polysaccharide biosynthetic process"/>
    <property type="evidence" value="ECO:0007669"/>
    <property type="project" value="TreeGrafter"/>
</dbReference>
<feature type="transmembrane region" description="Helical" evidence="1">
    <location>
        <begin position="83"/>
        <end position="100"/>
    </location>
</feature>
<feature type="transmembrane region" description="Helical" evidence="1">
    <location>
        <begin position="140"/>
        <end position="160"/>
    </location>
</feature>
<sequence>EEVTSPEPQHPIKYRPDIDRLRTLAVVSVVLFHAYRHSIEGGFTGVDVFFILSGYLISVILFKVKCRSSFTYAYFYSHRIFPALLLVLTFTLVMGCVWLLDKAVQSFTLVAGTPFGANIQLLTVQQCYFDASVYFYSHRIFPALLLMLTFTLVMGCVWLLDKAVQSFTLVAGTHPLHPWSLGVEEQFYNFWPLFVSVINQLSFCKALAPSGKSAACSRDLLLMLFTLLKHCGTWDVVAAVFEQKPSTFEKRVMSFLIVPHPYLMRTFVTAVEQKWPMQALAESGHRFKNFPAVRYATDVTFQQTHVPAGAYADKKIYYAANTP</sequence>
<feature type="non-terminal residue" evidence="2">
    <location>
        <position position="1"/>
    </location>
</feature>
<dbReference type="VEuPathDB" id="FungiDB:H257_18688"/>
<protein>
    <recommendedName>
        <fullName evidence="4">Acyltransferase 3 domain-containing protein</fullName>
    </recommendedName>
</protein>
<dbReference type="AlphaFoldDB" id="A0A425DNB0"/>
<dbReference type="GO" id="GO:0016020">
    <property type="term" value="C:membrane"/>
    <property type="evidence" value="ECO:0007669"/>
    <property type="project" value="TreeGrafter"/>
</dbReference>
<evidence type="ECO:0000256" key="1">
    <source>
        <dbReference type="SAM" id="Phobius"/>
    </source>
</evidence>
<keyword evidence="1" id="KW-1133">Transmembrane helix</keyword>
<dbReference type="PANTHER" id="PTHR23028:SF53">
    <property type="entry name" value="ACYL_TRANSF_3 DOMAIN-CONTAINING PROTEIN"/>
    <property type="match status" value="1"/>
</dbReference>
<dbReference type="Proteomes" id="UP000284702">
    <property type="component" value="Unassembled WGS sequence"/>
</dbReference>